<feature type="binding site" evidence="8">
    <location>
        <position position="361"/>
    </location>
    <ligand>
        <name>Zn(2+)</name>
        <dbReference type="ChEBI" id="CHEBI:29105"/>
        <note>catalytic</note>
    </ligand>
</feature>
<comment type="caution">
    <text evidence="8">Lacks conserved residue(s) required for the propagation of feature annotation.</text>
</comment>
<feature type="binding site" evidence="8">
    <location>
        <position position="371"/>
    </location>
    <ligand>
        <name>Zn(2+)</name>
        <dbReference type="ChEBI" id="CHEBI:29105"/>
        <note>catalytic</note>
    </ligand>
</feature>
<dbReference type="InterPro" id="IPR041645">
    <property type="entry name" value="ADAMTS_CR_2"/>
</dbReference>
<feature type="compositionally biased region" description="Basic and acidic residues" evidence="9">
    <location>
        <begin position="227"/>
        <end position="238"/>
    </location>
</feature>
<dbReference type="GO" id="GO:0006508">
    <property type="term" value="P:proteolysis"/>
    <property type="evidence" value="ECO:0007669"/>
    <property type="project" value="UniProtKB-KW"/>
</dbReference>
<dbReference type="Gene3D" id="3.40.390.10">
    <property type="entry name" value="Collagenase (Catalytic Domain)"/>
    <property type="match status" value="1"/>
</dbReference>
<evidence type="ECO:0000313" key="12">
    <source>
        <dbReference type="EMBL" id="KAG7172658.1"/>
    </source>
</evidence>
<feature type="binding site" evidence="8">
    <location>
        <position position="365"/>
    </location>
    <ligand>
        <name>Zn(2+)</name>
        <dbReference type="ChEBI" id="CHEBI:29105"/>
        <note>catalytic</note>
    </ligand>
</feature>
<reference evidence="12" key="1">
    <citation type="journal article" date="2021" name="Sci. Adv.">
        <title>The American lobster genome reveals insights on longevity, neural, and immune adaptations.</title>
        <authorList>
            <person name="Polinski J.M."/>
            <person name="Zimin A.V."/>
            <person name="Clark K.F."/>
            <person name="Kohn A.B."/>
            <person name="Sadowski N."/>
            <person name="Timp W."/>
            <person name="Ptitsyn A."/>
            <person name="Khanna P."/>
            <person name="Romanova D.Y."/>
            <person name="Williams P."/>
            <person name="Greenwood S.J."/>
            <person name="Moroz L.L."/>
            <person name="Walt D.R."/>
            <person name="Bodnar A.G."/>
        </authorList>
    </citation>
    <scope>NUCLEOTIDE SEQUENCE</scope>
    <source>
        <strain evidence="12">GMGI-L3</strain>
    </source>
</reference>
<protein>
    <submittedName>
        <fullName evidence="12">A disintegrin and metalloproteinase with thrombospondin motifs 16-like 1</fullName>
    </submittedName>
</protein>
<evidence type="ECO:0000256" key="10">
    <source>
        <dbReference type="SAM" id="Phobius"/>
    </source>
</evidence>
<evidence type="ECO:0000256" key="4">
    <source>
        <dbReference type="ARBA" id="ARBA00022833"/>
    </source>
</evidence>
<feature type="compositionally biased region" description="Basic residues" evidence="9">
    <location>
        <begin position="559"/>
        <end position="569"/>
    </location>
</feature>
<keyword evidence="3" id="KW-0378">Hydrolase</keyword>
<dbReference type="Gene3D" id="3.40.1620.60">
    <property type="match status" value="1"/>
</dbReference>
<dbReference type="PANTHER" id="PTHR11905:SF159">
    <property type="entry name" value="ADAM METALLOPROTEASE"/>
    <property type="match status" value="1"/>
</dbReference>
<dbReference type="EMBL" id="JAHLQT010010484">
    <property type="protein sequence ID" value="KAG7172658.1"/>
    <property type="molecule type" value="Genomic_DNA"/>
</dbReference>
<evidence type="ECO:0000256" key="8">
    <source>
        <dbReference type="PROSITE-ProRule" id="PRU00276"/>
    </source>
</evidence>
<dbReference type="PANTHER" id="PTHR11905">
    <property type="entry name" value="ADAM A DISINTEGRIN AND METALLOPROTEASE DOMAIN"/>
    <property type="match status" value="1"/>
</dbReference>
<organism evidence="12 13">
    <name type="scientific">Homarus americanus</name>
    <name type="common">American lobster</name>
    <dbReference type="NCBI Taxonomy" id="6706"/>
    <lineage>
        <taxon>Eukaryota</taxon>
        <taxon>Metazoa</taxon>
        <taxon>Ecdysozoa</taxon>
        <taxon>Arthropoda</taxon>
        <taxon>Crustacea</taxon>
        <taxon>Multicrustacea</taxon>
        <taxon>Malacostraca</taxon>
        <taxon>Eumalacostraca</taxon>
        <taxon>Eucarida</taxon>
        <taxon>Decapoda</taxon>
        <taxon>Pleocyemata</taxon>
        <taxon>Astacidea</taxon>
        <taxon>Nephropoidea</taxon>
        <taxon>Nephropidae</taxon>
        <taxon>Homarus</taxon>
    </lineage>
</organism>
<keyword evidence="10" id="KW-1133">Transmembrane helix</keyword>
<evidence type="ECO:0000256" key="2">
    <source>
        <dbReference type="ARBA" id="ARBA00022723"/>
    </source>
</evidence>
<dbReference type="PROSITE" id="PS50215">
    <property type="entry name" value="ADAM_MEPRO"/>
    <property type="match status" value="1"/>
</dbReference>
<comment type="caution">
    <text evidence="12">The sequence shown here is derived from an EMBL/GenBank/DDBJ whole genome shotgun (WGS) entry which is preliminary data.</text>
</comment>
<feature type="active site" evidence="8">
    <location>
        <position position="362"/>
    </location>
</feature>
<dbReference type="GO" id="GO:0004222">
    <property type="term" value="F:metalloendopeptidase activity"/>
    <property type="evidence" value="ECO:0007669"/>
    <property type="project" value="InterPro"/>
</dbReference>
<feature type="compositionally biased region" description="Basic residues" evidence="9">
    <location>
        <begin position="513"/>
        <end position="530"/>
    </location>
</feature>
<evidence type="ECO:0000256" key="3">
    <source>
        <dbReference type="ARBA" id="ARBA00022801"/>
    </source>
</evidence>
<dbReference type="Proteomes" id="UP000747542">
    <property type="component" value="Unassembled WGS sequence"/>
</dbReference>
<feature type="region of interest" description="Disordered" evidence="9">
    <location>
        <begin position="487"/>
        <end position="584"/>
    </location>
</feature>
<feature type="compositionally biased region" description="Basic residues" evidence="9">
    <location>
        <begin position="675"/>
        <end position="692"/>
    </location>
</feature>
<keyword evidence="10" id="KW-0472">Membrane</keyword>
<feature type="compositionally biased region" description="Basic and acidic residues" evidence="9">
    <location>
        <begin position="248"/>
        <end position="257"/>
    </location>
</feature>
<keyword evidence="6" id="KW-1015">Disulfide bond</keyword>
<dbReference type="SUPFAM" id="SSF55486">
    <property type="entry name" value="Metalloproteases ('zincins'), catalytic domain"/>
    <property type="match status" value="1"/>
</dbReference>
<evidence type="ECO:0000259" key="11">
    <source>
        <dbReference type="PROSITE" id="PS50215"/>
    </source>
</evidence>
<keyword evidence="7" id="KW-0325">Glycoprotein</keyword>
<dbReference type="InterPro" id="IPR001590">
    <property type="entry name" value="Peptidase_M12B"/>
</dbReference>
<keyword evidence="13" id="KW-1185">Reference proteome</keyword>
<accession>A0A8J5N3Z5</accession>
<evidence type="ECO:0000256" key="6">
    <source>
        <dbReference type="ARBA" id="ARBA00023157"/>
    </source>
</evidence>
<feature type="region of interest" description="Disordered" evidence="9">
    <location>
        <begin position="223"/>
        <end position="257"/>
    </location>
</feature>
<feature type="region of interest" description="Disordered" evidence="9">
    <location>
        <begin position="650"/>
        <end position="696"/>
    </location>
</feature>
<dbReference type="Pfam" id="PF17771">
    <property type="entry name" value="ADAMTS_CR_2"/>
    <property type="match status" value="1"/>
</dbReference>
<keyword evidence="5" id="KW-0482">Metalloprotease</keyword>
<dbReference type="Pfam" id="PF01421">
    <property type="entry name" value="Reprolysin"/>
    <property type="match status" value="1"/>
</dbReference>
<sequence length="743" mass="83358">MKSSTYRISDMSVADWILLYFVFLISSTTGMQIHLADTGQLLHPQLESTVFPLHPPGEYRVLRWSERSRRSLHHDLKSSASTVSLQLPFPDSQVDLVLQNVNLAAQDLQLSFHEFPGQQVEADDIPVDCFYAGGSSTTWAVISTCSGLMGVVERSGKSYQVEEVSQEEYQPKSRYRRGTRETLVVIYPLKTNLAHETVLPPVLPDFDGDTGFTISTEESLDTATKAHGGDVTKSHDETGTEIATTPDGRGDRVRRRTDENTSYTVELAVFMDLGLFSYVKKRYPNSNTNKKLIEIVMTLINATTSKSWDHALLLSGQDLWNVRPSKNSTVGLAYVGGMCSRSYSCTVNEATSLAAAYIIAHELGHSFNMRHDGTGKASICKKNNFIMSPVMASGATTWSSCSSNNNDENHHGKLPGKRFNADEQCHYMYGREWRHFTNSMKPFNDVCKEIWCRNGRLLKTPSAAALEGTLCGGSKVCKRGTCVKAKKKVTDDKGGSGRTSKSLKLSTEEIKNQAKKKNSKRKTSKKSKKPKTGETNNPQKQNKSQTLNSEMSQFDVPKKGGKVKKKNNKKNTMNINNENKHKSKTAITKKDVMTGIKEKNTIKKTKKTPKKIRRIETPTHIVIKERMKYVEGKGWKIKIIKIKKTRRMMEEAGNQNRSPTEAKCNNNCMTEKKKSQISKIKKKTKQNARKSTIKGPKTSKISKAFIKASDHCQPRKIKYVNGKGWWVKIPIDCIQPTAYNKLT</sequence>
<evidence type="ECO:0000313" key="13">
    <source>
        <dbReference type="Proteomes" id="UP000747542"/>
    </source>
</evidence>
<feature type="compositionally biased region" description="Polar residues" evidence="9">
    <location>
        <begin position="653"/>
        <end position="669"/>
    </location>
</feature>
<evidence type="ECO:0000256" key="9">
    <source>
        <dbReference type="SAM" id="MobiDB-lite"/>
    </source>
</evidence>
<dbReference type="GO" id="GO:0046872">
    <property type="term" value="F:metal ion binding"/>
    <property type="evidence" value="ECO:0007669"/>
    <property type="project" value="UniProtKB-KW"/>
</dbReference>
<keyword evidence="2 8" id="KW-0479">Metal-binding</keyword>
<keyword evidence="4 8" id="KW-0862">Zinc</keyword>
<feature type="transmembrane region" description="Helical" evidence="10">
    <location>
        <begin position="12"/>
        <end position="35"/>
    </location>
</feature>
<keyword evidence="10" id="KW-0812">Transmembrane</keyword>
<evidence type="ECO:0000256" key="5">
    <source>
        <dbReference type="ARBA" id="ARBA00023049"/>
    </source>
</evidence>
<evidence type="ECO:0000256" key="7">
    <source>
        <dbReference type="ARBA" id="ARBA00023180"/>
    </source>
</evidence>
<feature type="compositionally biased region" description="Polar residues" evidence="9">
    <location>
        <begin position="537"/>
        <end position="552"/>
    </location>
</feature>
<evidence type="ECO:0000256" key="1">
    <source>
        <dbReference type="ARBA" id="ARBA00022670"/>
    </source>
</evidence>
<feature type="domain" description="Peptidase M12B" evidence="11">
    <location>
        <begin position="299"/>
        <end position="405"/>
    </location>
</feature>
<proteinExistence type="predicted"/>
<dbReference type="AlphaFoldDB" id="A0A8J5N3Z5"/>
<gene>
    <name evidence="12" type="ORF">Hamer_G006875</name>
</gene>
<dbReference type="InterPro" id="IPR024079">
    <property type="entry name" value="MetalloPept_cat_dom_sf"/>
</dbReference>
<keyword evidence="1" id="KW-0645">Protease</keyword>
<name>A0A8J5N3Z5_HOMAM</name>